<dbReference type="AlphaFoldDB" id="A0A378VSK2"/>
<organism evidence="2">
    <name type="scientific">Neisseria gonorrhoeae</name>
    <dbReference type="NCBI Taxonomy" id="485"/>
    <lineage>
        <taxon>Bacteria</taxon>
        <taxon>Pseudomonadati</taxon>
        <taxon>Pseudomonadota</taxon>
        <taxon>Betaproteobacteria</taxon>
        <taxon>Neisseriales</taxon>
        <taxon>Neisseriaceae</taxon>
        <taxon>Neisseria</taxon>
    </lineage>
</organism>
<feature type="transmembrane region" description="Helical" evidence="1">
    <location>
        <begin position="38"/>
        <end position="63"/>
    </location>
</feature>
<accession>A0A378VSK2</accession>
<gene>
    <name evidence="2" type="primary">ampG_2</name>
    <name evidence="2" type="ORF">NCTC11421_00065</name>
</gene>
<keyword evidence="1" id="KW-0812">Transmembrane</keyword>
<evidence type="ECO:0000313" key="2">
    <source>
        <dbReference type="EMBL" id="SUA19987.1"/>
    </source>
</evidence>
<proteinExistence type="predicted"/>
<keyword evidence="1" id="KW-0472">Membrane</keyword>
<sequence length="87" mass="9857">MARETNPAFTATQLALFTSLSAVPRTVINSFAGYLIEWMGYVPFFRLCFILALPGMLLLLKVAPWNGEKPRMQADERVKLERLPDIV</sequence>
<reference evidence="2" key="1">
    <citation type="submission" date="2018-06" db="EMBL/GenBank/DDBJ databases">
        <authorList>
            <consortium name="Pathogen Informatics"/>
            <person name="Doyle S."/>
        </authorList>
    </citation>
    <scope>NUCLEOTIDE SEQUENCE [LARGE SCALE GENOMIC DNA]</scope>
    <source>
        <strain evidence="2">NCTC11421</strain>
    </source>
</reference>
<name>A0A378VSK2_NEIGO</name>
<evidence type="ECO:0000256" key="1">
    <source>
        <dbReference type="SAM" id="Phobius"/>
    </source>
</evidence>
<protein>
    <submittedName>
        <fullName evidence="2">AmpG protein</fullName>
    </submittedName>
</protein>
<dbReference type="SUPFAM" id="SSF103473">
    <property type="entry name" value="MFS general substrate transporter"/>
    <property type="match status" value="1"/>
</dbReference>
<keyword evidence="1" id="KW-1133">Transmembrane helix</keyword>
<dbReference type="InterPro" id="IPR036259">
    <property type="entry name" value="MFS_trans_sf"/>
</dbReference>
<dbReference type="EMBL" id="UGRI01000001">
    <property type="protein sequence ID" value="SUA19987.1"/>
    <property type="molecule type" value="Genomic_DNA"/>
</dbReference>